<keyword evidence="3" id="KW-1185">Reference proteome</keyword>
<proteinExistence type="predicted"/>
<organism evidence="2 3">
    <name type="scientific">Solanum verrucosum</name>
    <dbReference type="NCBI Taxonomy" id="315347"/>
    <lineage>
        <taxon>Eukaryota</taxon>
        <taxon>Viridiplantae</taxon>
        <taxon>Streptophyta</taxon>
        <taxon>Embryophyta</taxon>
        <taxon>Tracheophyta</taxon>
        <taxon>Spermatophyta</taxon>
        <taxon>Magnoliopsida</taxon>
        <taxon>eudicotyledons</taxon>
        <taxon>Gunneridae</taxon>
        <taxon>Pentapetalae</taxon>
        <taxon>asterids</taxon>
        <taxon>lamiids</taxon>
        <taxon>Solanales</taxon>
        <taxon>Solanaceae</taxon>
        <taxon>Solanoideae</taxon>
        <taxon>Solaneae</taxon>
        <taxon>Solanum</taxon>
    </lineage>
</organism>
<dbReference type="PANTHER" id="PTHR47374">
    <property type="entry name" value="ENDOSOME ANTIGEN-LIKE PROTEIN, PUTATIVE (DUF3444)-RELATED"/>
    <property type="match status" value="1"/>
</dbReference>
<gene>
    <name evidence="2" type="ORF">MTR67_031529</name>
</gene>
<evidence type="ECO:0000313" key="2">
    <source>
        <dbReference type="EMBL" id="WMV38144.1"/>
    </source>
</evidence>
<dbReference type="EMBL" id="CP133618">
    <property type="protein sequence ID" value="WMV38144.1"/>
    <property type="molecule type" value="Genomic_DNA"/>
</dbReference>
<feature type="domain" description="DUF3444" evidence="1">
    <location>
        <begin position="5"/>
        <end position="74"/>
    </location>
</feature>
<accession>A0AAF0U2N8</accession>
<protein>
    <recommendedName>
        <fullName evidence="1">DUF3444 domain-containing protein</fullName>
    </recommendedName>
</protein>
<evidence type="ECO:0000259" key="1">
    <source>
        <dbReference type="Pfam" id="PF11926"/>
    </source>
</evidence>
<dbReference type="PANTHER" id="PTHR47374:SF6">
    <property type="entry name" value="ENDOSOME ANTIGEN-LIKE PROTEIN, PUTATIVE (DUF3444)-RELATED"/>
    <property type="match status" value="1"/>
</dbReference>
<reference evidence="2" key="1">
    <citation type="submission" date="2023-08" db="EMBL/GenBank/DDBJ databases">
        <title>A de novo genome assembly of Solanum verrucosum Schlechtendal, a Mexican diploid species geographically isolated from the other diploid A-genome species in potato relatives.</title>
        <authorList>
            <person name="Hosaka K."/>
        </authorList>
    </citation>
    <scope>NUCLEOTIDE SEQUENCE</scope>
    <source>
        <tissue evidence="2">Young leaves</tissue>
    </source>
</reference>
<dbReference type="Pfam" id="PF11926">
    <property type="entry name" value="DUF3444"/>
    <property type="match status" value="1"/>
</dbReference>
<sequence>MKGNNQEDFEYEITEIVDVSYNYVEVKFIALVKGLKSVYMARVEEEEPDKVVKICALEHLRLSHQIPAFRLTEERGGSLQGFWEHDPAGMPLYLLCTD</sequence>
<dbReference type="Proteomes" id="UP001234989">
    <property type="component" value="Chromosome 7"/>
</dbReference>
<evidence type="ECO:0000313" key="3">
    <source>
        <dbReference type="Proteomes" id="UP001234989"/>
    </source>
</evidence>
<dbReference type="AlphaFoldDB" id="A0AAF0U2N8"/>
<dbReference type="InterPro" id="IPR024593">
    <property type="entry name" value="DUF3444"/>
</dbReference>
<name>A0AAF0U2N8_SOLVR</name>